<dbReference type="KEGG" id="lji:ELX58_07650"/>
<dbReference type="GO" id="GO:0005985">
    <property type="term" value="P:sucrose metabolic process"/>
    <property type="evidence" value="ECO:0007669"/>
    <property type="project" value="UniProtKB-UniPathway"/>
</dbReference>
<evidence type="ECO:0000256" key="4">
    <source>
        <dbReference type="ARBA" id="ARBA00019623"/>
    </source>
</evidence>
<accession>A0A4V1ALV8</accession>
<evidence type="ECO:0000256" key="8">
    <source>
        <dbReference type="RuleBase" id="RU365015"/>
    </source>
</evidence>
<dbReference type="InterPro" id="IPR001362">
    <property type="entry name" value="Glyco_hydro_32"/>
</dbReference>
<keyword evidence="8" id="KW-0963">Cytoplasm</keyword>
<dbReference type="Gene3D" id="2.115.10.20">
    <property type="entry name" value="Glycosyl hydrolase domain, family 43"/>
    <property type="match status" value="1"/>
</dbReference>
<dbReference type="NCBIfam" id="TIGR01322">
    <property type="entry name" value="scrB_fam"/>
    <property type="match status" value="1"/>
</dbReference>
<gene>
    <name evidence="10" type="ORF">ELX58_07650</name>
</gene>
<organism evidence="10 11">
    <name type="scientific">Acetilactobacillus jinshanensis</name>
    <dbReference type="NCBI Taxonomy" id="1720083"/>
    <lineage>
        <taxon>Bacteria</taxon>
        <taxon>Bacillati</taxon>
        <taxon>Bacillota</taxon>
        <taxon>Bacilli</taxon>
        <taxon>Lactobacillales</taxon>
        <taxon>Lactobacillaceae</taxon>
        <taxon>Acetilactobacillus</taxon>
    </lineage>
</organism>
<name>A0A4V1ALV8_9LACO</name>
<dbReference type="GO" id="GO:0005737">
    <property type="term" value="C:cytoplasm"/>
    <property type="evidence" value="ECO:0007669"/>
    <property type="project" value="UniProtKB-SubCell"/>
</dbReference>
<dbReference type="Proteomes" id="UP000294321">
    <property type="component" value="Chromosome"/>
</dbReference>
<proteinExistence type="inferred from homology"/>
<dbReference type="SUPFAM" id="SSF75005">
    <property type="entry name" value="Arabinanase/levansucrase/invertase"/>
    <property type="match status" value="1"/>
</dbReference>
<dbReference type="RefSeq" id="WP_133442506.1">
    <property type="nucleotide sequence ID" value="NZ_CP034726.1"/>
</dbReference>
<dbReference type="InterPro" id="IPR006232">
    <property type="entry name" value="Suc6P_hydrolase"/>
</dbReference>
<dbReference type="AlphaFoldDB" id="A0A4V1ALV8"/>
<evidence type="ECO:0000256" key="7">
    <source>
        <dbReference type="ARBA" id="ARBA00033367"/>
    </source>
</evidence>
<comment type="function">
    <text evidence="8">Enables the bacterium to metabolize sucrose as a sole carbon source.</text>
</comment>
<evidence type="ECO:0000313" key="11">
    <source>
        <dbReference type="Proteomes" id="UP000294321"/>
    </source>
</evidence>
<keyword evidence="5 8" id="KW-0378">Hydrolase</keyword>
<protein>
    <recommendedName>
        <fullName evidence="4 8">Sucrose-6-phosphate hydrolase</fullName>
        <ecNumber evidence="3 8">3.2.1.26</ecNumber>
    </recommendedName>
    <alternativeName>
        <fullName evidence="7 8">Invertase</fullName>
    </alternativeName>
</protein>
<dbReference type="InterPro" id="IPR013148">
    <property type="entry name" value="Glyco_hydro_32_N"/>
</dbReference>
<evidence type="ECO:0000256" key="6">
    <source>
        <dbReference type="ARBA" id="ARBA00023295"/>
    </source>
</evidence>
<evidence type="ECO:0000256" key="1">
    <source>
        <dbReference type="ARBA" id="ARBA00004914"/>
    </source>
</evidence>
<evidence type="ECO:0000313" key="10">
    <source>
        <dbReference type="EMBL" id="QBP18949.1"/>
    </source>
</evidence>
<dbReference type="UniPathway" id="UPA00238"/>
<dbReference type="OrthoDB" id="9759709at2"/>
<dbReference type="InterPro" id="IPR051214">
    <property type="entry name" value="GH32_Enzymes"/>
</dbReference>
<evidence type="ECO:0000256" key="2">
    <source>
        <dbReference type="ARBA" id="ARBA00009902"/>
    </source>
</evidence>
<dbReference type="SUPFAM" id="SSF49899">
    <property type="entry name" value="Concanavalin A-like lectins/glucanases"/>
    <property type="match status" value="1"/>
</dbReference>
<dbReference type="CDD" id="cd18623">
    <property type="entry name" value="GH32_ScrB-like"/>
    <property type="match status" value="1"/>
</dbReference>
<dbReference type="EC" id="3.2.1.26" evidence="3 8"/>
<sequence>MDKNYWTTDRLNRGYHEWPKQRLTDLKAKVARSKWRLGYHVQTRTGLLNDPNGFSYFNHQWHLFYQAFPFGAVHGLKSWTHLVSDDLVNWKNVHKPMIPDRSNDRNGCYSGSAIPVGDRLFLMYTGNIWDKHHHRQAKQDGAWMDKDNDITKLQRPLINQPPLEVTGNFRDPQIIKHGLYYYAILGAQTEGNRGEIVVYRSQSVDHGWNLFKTMDIGNDNLGYMVECPNLVFIHNHPVIIFCPQGIDRKRLNYQNRYPNAYIAGDSMNWNQMKIINPTKIRLMDYGFDFYATRSFNAPDGRALSISWVGMPGVEYATDSEGWSGALTLVRELDLKDGQLIQRPARENRKLFVHDLKAVNGMEIPKQCYIKWVPNIDRLSQMAITAETSHLYFSIDQKGHRLSIHRQNLSGNEEIRQVRINKDVIHSCALYFDNSEFEVYINGGVRTMTGRFFRNGHVLNLNWTDCNSVTVKQLKPININND</sequence>
<dbReference type="PANTHER" id="PTHR43101">
    <property type="entry name" value="BETA-FRUCTOSIDASE"/>
    <property type="match status" value="1"/>
</dbReference>
<dbReference type="Pfam" id="PF00251">
    <property type="entry name" value="Glyco_hydro_32N"/>
    <property type="match status" value="1"/>
</dbReference>
<dbReference type="InterPro" id="IPR013320">
    <property type="entry name" value="ConA-like_dom_sf"/>
</dbReference>
<feature type="domain" description="Glycosyl hydrolase family 32 N-terminal" evidence="9">
    <location>
        <begin position="40"/>
        <end position="343"/>
    </location>
</feature>
<keyword evidence="8" id="KW-0119">Carbohydrate metabolism</keyword>
<dbReference type="InterPro" id="IPR023296">
    <property type="entry name" value="Glyco_hydro_beta-prop_sf"/>
</dbReference>
<comment type="catalytic activity">
    <reaction evidence="8">
        <text>Hydrolysis of terminal non-reducing beta-D-fructofuranoside residues in beta-D-fructofuranosides.</text>
        <dbReference type="EC" id="3.2.1.26"/>
    </reaction>
</comment>
<dbReference type="SMART" id="SM00640">
    <property type="entry name" value="Glyco_32"/>
    <property type="match status" value="1"/>
</dbReference>
<comment type="pathway">
    <text evidence="1 8">Glycan biosynthesis; sucrose metabolism.</text>
</comment>
<dbReference type="PANTHER" id="PTHR43101:SF1">
    <property type="entry name" value="BETA-FRUCTOSIDASE"/>
    <property type="match status" value="1"/>
</dbReference>
<reference evidence="11" key="1">
    <citation type="submission" date="2018-12" db="EMBL/GenBank/DDBJ databases">
        <title>A new species of lactobacillus.</title>
        <authorList>
            <person name="Jian Y."/>
            <person name="Xin L."/>
            <person name="Hong Z.J."/>
            <person name="Ming L.Z."/>
            <person name="Hong X.Z."/>
        </authorList>
    </citation>
    <scope>NUCLEOTIDE SEQUENCE [LARGE SCALE GENOMIC DNA]</scope>
    <source>
        <strain evidence="11">HSLZ-75</strain>
    </source>
</reference>
<evidence type="ECO:0000256" key="3">
    <source>
        <dbReference type="ARBA" id="ARBA00012758"/>
    </source>
</evidence>
<dbReference type="EMBL" id="CP034726">
    <property type="protein sequence ID" value="QBP18949.1"/>
    <property type="molecule type" value="Genomic_DNA"/>
</dbReference>
<keyword evidence="6 8" id="KW-0326">Glycosidase</keyword>
<evidence type="ECO:0000256" key="5">
    <source>
        <dbReference type="ARBA" id="ARBA00022801"/>
    </source>
</evidence>
<comment type="similarity">
    <text evidence="2 8">Belongs to the glycosyl hydrolase 32 family.</text>
</comment>
<comment type="subcellular location">
    <subcellularLocation>
        <location evidence="8">Cytoplasm</location>
    </subcellularLocation>
</comment>
<keyword evidence="11" id="KW-1185">Reference proteome</keyword>
<evidence type="ECO:0000259" key="9">
    <source>
        <dbReference type="Pfam" id="PF00251"/>
    </source>
</evidence>
<dbReference type="GO" id="GO:0004564">
    <property type="term" value="F:beta-fructofuranosidase activity"/>
    <property type="evidence" value="ECO:0007669"/>
    <property type="project" value="UniProtKB-EC"/>
</dbReference>